<dbReference type="RefSeq" id="WP_124027893.1">
    <property type="nucleotide sequence ID" value="NZ_JBHRSN010000006.1"/>
</dbReference>
<reference evidence="2 3" key="1">
    <citation type="submission" date="2018-11" db="EMBL/GenBank/DDBJ databases">
        <authorList>
            <person name="Ye M.-Q."/>
            <person name="Du Z.-J."/>
        </authorList>
    </citation>
    <scope>NUCLEOTIDE SEQUENCE [LARGE SCALE GENOMIC DNA]</scope>
    <source>
        <strain evidence="2 3">U0105</strain>
    </source>
</reference>
<evidence type="ECO:0000313" key="2">
    <source>
        <dbReference type="EMBL" id="RPJ66535.1"/>
    </source>
</evidence>
<evidence type="ECO:0000313" key="3">
    <source>
        <dbReference type="Proteomes" id="UP000275281"/>
    </source>
</evidence>
<name>A0A3N5YBS5_9ALTE</name>
<keyword evidence="3" id="KW-1185">Reference proteome</keyword>
<gene>
    <name evidence="2" type="ORF">DRW07_10630</name>
</gene>
<evidence type="ECO:0000256" key="1">
    <source>
        <dbReference type="SAM" id="SignalP"/>
    </source>
</evidence>
<comment type="caution">
    <text evidence="2">The sequence shown here is derived from an EMBL/GenBank/DDBJ whole genome shotgun (WGS) entry which is preliminary data.</text>
</comment>
<proteinExistence type="predicted"/>
<sequence length="164" mass="18780">MRKAILPFLFSLLAVNHAVANPLTITENTFFPFGQKLSAVLTHLETHCTSVSVKRNLDLEVPTATESQTQVDCKNYAPLKHDGLSEWVFADDSLDIVWVLSPMAHLQHTKATLTQQGISADYSMGNMADFYLERGFGFRYQPTEYLYFSDRLKPFYKQWLEHQS</sequence>
<dbReference type="AlphaFoldDB" id="A0A3N5YBS5"/>
<dbReference type="OrthoDB" id="6401525at2"/>
<organism evidence="2 3">
    <name type="scientific">Alteromonas sediminis</name>
    <dbReference type="NCBI Taxonomy" id="2259342"/>
    <lineage>
        <taxon>Bacteria</taxon>
        <taxon>Pseudomonadati</taxon>
        <taxon>Pseudomonadota</taxon>
        <taxon>Gammaproteobacteria</taxon>
        <taxon>Alteromonadales</taxon>
        <taxon>Alteromonadaceae</taxon>
        <taxon>Alteromonas/Salinimonas group</taxon>
        <taxon>Alteromonas</taxon>
    </lineage>
</organism>
<protein>
    <submittedName>
        <fullName evidence="2">Uncharacterized protein</fullName>
    </submittedName>
</protein>
<feature type="chain" id="PRO_5017973216" evidence="1">
    <location>
        <begin position="21"/>
        <end position="164"/>
    </location>
</feature>
<feature type="signal peptide" evidence="1">
    <location>
        <begin position="1"/>
        <end position="20"/>
    </location>
</feature>
<dbReference type="Proteomes" id="UP000275281">
    <property type="component" value="Unassembled WGS sequence"/>
</dbReference>
<keyword evidence="1" id="KW-0732">Signal</keyword>
<accession>A0A3N5YBS5</accession>
<dbReference type="EMBL" id="RPOK01000003">
    <property type="protein sequence ID" value="RPJ66535.1"/>
    <property type="molecule type" value="Genomic_DNA"/>
</dbReference>